<sequence length="176" mass="19896">MLQYMLMILMVTSAMVFMLVTQPLSKGIMLLINTLFTATLTGLMMPSFWYSYIIFIVFVGGLLVLFMYMTSMSSNIMLNLNSLMMISITSLLLFITPLLVLLNDLLLGESFNLLSDYSMMSNNYFKEMFPINLSISMLYNAPSNSITILLVIYLFLALLAVAVIINNQQGPLRAKF</sequence>
<evidence type="ECO:0000256" key="1">
    <source>
        <dbReference type="ARBA" id="ARBA00004225"/>
    </source>
</evidence>
<evidence type="ECO:0000256" key="8">
    <source>
        <dbReference type="ARBA" id="ARBA00022967"/>
    </source>
</evidence>
<keyword evidence="7 16" id="KW-0812">Transmembrane</keyword>
<gene>
    <name evidence="17" type="primary">nad6</name>
</gene>
<evidence type="ECO:0000256" key="2">
    <source>
        <dbReference type="ARBA" id="ARBA00005698"/>
    </source>
</evidence>
<dbReference type="InterPro" id="IPR050269">
    <property type="entry name" value="ComplexI_Subunit6"/>
</dbReference>
<protein>
    <recommendedName>
        <fullName evidence="4">NADH-ubiquinone oxidoreductase chain 6</fullName>
        <ecNumber evidence="3">7.1.1.2</ecNumber>
    </recommendedName>
    <alternativeName>
        <fullName evidence="14">NADH dehydrogenase subunit 6</fullName>
    </alternativeName>
</protein>
<dbReference type="PANTHER" id="PTHR11435">
    <property type="entry name" value="NADH UBIQUINONE OXIDOREDUCTASE SUBUNIT ND6"/>
    <property type="match status" value="1"/>
</dbReference>
<evidence type="ECO:0000256" key="4">
    <source>
        <dbReference type="ARBA" id="ARBA00021095"/>
    </source>
</evidence>
<feature type="transmembrane region" description="Helical" evidence="16">
    <location>
        <begin position="80"/>
        <end position="102"/>
    </location>
</feature>
<keyword evidence="9" id="KW-0249">Electron transport</keyword>
<geneLocation type="mitochondrion" evidence="17"/>
<evidence type="ECO:0000256" key="15">
    <source>
        <dbReference type="ARBA" id="ARBA00049551"/>
    </source>
</evidence>
<proteinExistence type="inferred from homology"/>
<evidence type="ECO:0000256" key="16">
    <source>
        <dbReference type="SAM" id="Phobius"/>
    </source>
</evidence>
<accession>A0A0N7AY95</accession>
<evidence type="ECO:0000256" key="3">
    <source>
        <dbReference type="ARBA" id="ARBA00012944"/>
    </source>
</evidence>
<comment type="subcellular location">
    <subcellularLocation>
        <location evidence="1">Mitochondrion membrane</location>
        <topology evidence="1">Multi-pass membrane protein</topology>
    </subcellularLocation>
</comment>
<dbReference type="GO" id="GO:0031966">
    <property type="term" value="C:mitochondrial membrane"/>
    <property type="evidence" value="ECO:0007669"/>
    <property type="project" value="UniProtKB-SubCell"/>
</dbReference>
<evidence type="ECO:0000256" key="10">
    <source>
        <dbReference type="ARBA" id="ARBA00022989"/>
    </source>
</evidence>
<comment type="catalytic activity">
    <reaction evidence="15">
        <text>a ubiquinone + NADH + 5 H(+)(in) = a ubiquinol + NAD(+) + 4 H(+)(out)</text>
        <dbReference type="Rhea" id="RHEA:29091"/>
        <dbReference type="Rhea" id="RHEA-COMP:9565"/>
        <dbReference type="Rhea" id="RHEA-COMP:9566"/>
        <dbReference type="ChEBI" id="CHEBI:15378"/>
        <dbReference type="ChEBI" id="CHEBI:16389"/>
        <dbReference type="ChEBI" id="CHEBI:17976"/>
        <dbReference type="ChEBI" id="CHEBI:57540"/>
        <dbReference type="ChEBI" id="CHEBI:57945"/>
        <dbReference type="EC" id="7.1.1.2"/>
    </reaction>
</comment>
<evidence type="ECO:0000256" key="14">
    <source>
        <dbReference type="ARBA" id="ARBA00031019"/>
    </source>
</evidence>
<feature type="transmembrane region" description="Helical" evidence="16">
    <location>
        <begin position="49"/>
        <end position="68"/>
    </location>
</feature>
<keyword evidence="10 16" id="KW-1133">Transmembrane helix</keyword>
<comment type="similarity">
    <text evidence="2">Belongs to the complex I subunit 6 family.</text>
</comment>
<dbReference type="GO" id="GO:0008137">
    <property type="term" value="F:NADH dehydrogenase (ubiquinone) activity"/>
    <property type="evidence" value="ECO:0007669"/>
    <property type="project" value="UniProtKB-EC"/>
</dbReference>
<dbReference type="EC" id="7.1.1.2" evidence="3"/>
<evidence type="ECO:0000256" key="7">
    <source>
        <dbReference type="ARBA" id="ARBA00022692"/>
    </source>
</evidence>
<evidence type="ECO:0000256" key="11">
    <source>
        <dbReference type="ARBA" id="ARBA00023027"/>
    </source>
</evidence>
<keyword evidence="8" id="KW-1278">Translocase</keyword>
<evidence type="ECO:0000256" key="6">
    <source>
        <dbReference type="ARBA" id="ARBA00022660"/>
    </source>
</evidence>
<evidence type="ECO:0000256" key="9">
    <source>
        <dbReference type="ARBA" id="ARBA00022982"/>
    </source>
</evidence>
<evidence type="ECO:0000256" key="13">
    <source>
        <dbReference type="ARBA" id="ARBA00023136"/>
    </source>
</evidence>
<dbReference type="AlphaFoldDB" id="A0A0N7AY95"/>
<dbReference type="EMBL" id="KM657340">
    <property type="protein sequence ID" value="AJW76430.1"/>
    <property type="molecule type" value="Genomic_DNA"/>
</dbReference>
<evidence type="ECO:0000256" key="5">
    <source>
        <dbReference type="ARBA" id="ARBA00022448"/>
    </source>
</evidence>
<keyword evidence="6" id="KW-0679">Respiratory chain</keyword>
<feature type="transmembrane region" description="Helical" evidence="16">
    <location>
        <begin position="146"/>
        <end position="165"/>
    </location>
</feature>
<name>A0A0N7AY95_9ORTH</name>
<dbReference type="PANTHER" id="PTHR11435:SF1">
    <property type="entry name" value="NADH-UBIQUINONE OXIDOREDUCTASE CHAIN 6"/>
    <property type="match status" value="1"/>
</dbReference>
<evidence type="ECO:0000256" key="12">
    <source>
        <dbReference type="ARBA" id="ARBA00023128"/>
    </source>
</evidence>
<reference evidence="17" key="1">
    <citation type="submission" date="2014-09" db="EMBL/GenBank/DDBJ databases">
        <title>300 million years of diversification: Elucidating the patterns of orthopteran evolution based on comprehensive taxon and gene sampling.</title>
        <authorList>
            <person name="Song H."/>
            <person name="Amedegnato C."/>
            <person name="Cigliano M.M."/>
            <person name="Desutter-Grandcolas L."/>
            <person name="Heads S.W."/>
            <person name="Huang Y."/>
            <person name="Otte D."/>
            <person name="Whiting M.F."/>
        </authorList>
    </citation>
    <scope>NUCLEOTIDE SEQUENCE</scope>
</reference>
<keyword evidence="13 16" id="KW-0472">Membrane</keyword>
<keyword evidence="11" id="KW-0520">NAD</keyword>
<keyword evidence="12 17" id="KW-0496">Mitochondrion</keyword>
<organism evidence="17">
    <name type="scientific">Mirhipipteryx andensis</name>
    <dbReference type="NCBI Taxonomy" id="1564103"/>
    <lineage>
        <taxon>Eukaryota</taxon>
        <taxon>Metazoa</taxon>
        <taxon>Ecdysozoa</taxon>
        <taxon>Arthropoda</taxon>
        <taxon>Hexapoda</taxon>
        <taxon>Insecta</taxon>
        <taxon>Pterygota</taxon>
        <taxon>Neoptera</taxon>
        <taxon>Polyneoptera</taxon>
        <taxon>Orthoptera</taxon>
        <taxon>Caelifera</taxon>
        <taxon>Tridactylidea</taxon>
        <taxon>Tridactyloidea</taxon>
        <taxon>Ripipterygidae</taxon>
        <taxon>Mirhipipteryx</taxon>
    </lineage>
</organism>
<evidence type="ECO:0000313" key="17">
    <source>
        <dbReference type="EMBL" id="AJW76430.1"/>
    </source>
</evidence>
<keyword evidence="5" id="KW-0813">Transport</keyword>